<dbReference type="Proteomes" id="UP001153069">
    <property type="component" value="Unassembled WGS sequence"/>
</dbReference>
<evidence type="ECO:0000313" key="3">
    <source>
        <dbReference type="Proteomes" id="UP001153069"/>
    </source>
</evidence>
<dbReference type="AlphaFoldDB" id="A0A9N8HTR9"/>
<feature type="compositionally biased region" description="Acidic residues" evidence="1">
    <location>
        <begin position="334"/>
        <end position="360"/>
    </location>
</feature>
<feature type="compositionally biased region" description="Polar residues" evidence="1">
    <location>
        <begin position="140"/>
        <end position="149"/>
    </location>
</feature>
<reference evidence="2" key="1">
    <citation type="submission" date="2020-06" db="EMBL/GenBank/DDBJ databases">
        <authorList>
            <consortium name="Plant Systems Biology data submission"/>
        </authorList>
    </citation>
    <scope>NUCLEOTIDE SEQUENCE</scope>
    <source>
        <strain evidence="2">D6</strain>
    </source>
</reference>
<feature type="region of interest" description="Disordered" evidence="1">
    <location>
        <begin position="326"/>
        <end position="361"/>
    </location>
</feature>
<proteinExistence type="predicted"/>
<feature type="region of interest" description="Disordered" evidence="1">
    <location>
        <begin position="163"/>
        <end position="231"/>
    </location>
</feature>
<feature type="compositionally biased region" description="Polar residues" evidence="1">
    <location>
        <begin position="180"/>
        <end position="202"/>
    </location>
</feature>
<name>A0A9N8HTR9_9STRA</name>
<accession>A0A9N8HTR9</accession>
<feature type="compositionally biased region" description="Polar residues" evidence="1">
    <location>
        <begin position="211"/>
        <end position="221"/>
    </location>
</feature>
<dbReference type="EMBL" id="CAICTM010001927">
    <property type="protein sequence ID" value="CAB9527033.1"/>
    <property type="molecule type" value="Genomic_DNA"/>
</dbReference>
<feature type="compositionally biased region" description="Basic and acidic residues" evidence="1">
    <location>
        <begin position="68"/>
        <end position="80"/>
    </location>
</feature>
<sequence>MSCAHPSSRAARFCLGDESPVRPVGPSPLKMGAAEESLMQALSSAPVMTITPYAAYKRTKKPLKSILKRPDPLQSSERENGGSAPRTRQRRCVSFSGFSNSRWDADTNRSASAGGRTGKDKGKTSSRGRPSRMSVPHVNVNISSSTSTGKDSCICCITGGNNHHHQPHHSHNPASHNHQRNFNWTSPSTGSQNRGRSKSSCSPRLPRRDASSVSPTRTKVSSLKPPRRRLSHENLFQHKIDFFLEQTAEHGKKIELQQRHHAKKDDPCLDLAPVAPSKNKDIEELEMSLISMQNFLVALHSVPDNQKLLQKHLEVQTRVQDELRQQKELHHVDDEDEYDDEDDDDSSCDDDDDDLDDLYDEMIRHRPLPALSMLGGIQEEE</sequence>
<keyword evidence="3" id="KW-1185">Reference proteome</keyword>
<protein>
    <submittedName>
        <fullName evidence="2">Uncharacterized protein</fullName>
    </submittedName>
</protein>
<gene>
    <name evidence="2" type="ORF">SEMRO_1929_G306080.1</name>
</gene>
<evidence type="ECO:0000313" key="2">
    <source>
        <dbReference type="EMBL" id="CAB9527033.1"/>
    </source>
</evidence>
<feature type="region of interest" description="Disordered" evidence="1">
    <location>
        <begin position="103"/>
        <end position="149"/>
    </location>
</feature>
<organism evidence="2 3">
    <name type="scientific">Seminavis robusta</name>
    <dbReference type="NCBI Taxonomy" id="568900"/>
    <lineage>
        <taxon>Eukaryota</taxon>
        <taxon>Sar</taxon>
        <taxon>Stramenopiles</taxon>
        <taxon>Ochrophyta</taxon>
        <taxon>Bacillariophyta</taxon>
        <taxon>Bacillariophyceae</taxon>
        <taxon>Bacillariophycidae</taxon>
        <taxon>Naviculales</taxon>
        <taxon>Naviculaceae</taxon>
        <taxon>Seminavis</taxon>
    </lineage>
</organism>
<feature type="region of interest" description="Disordered" evidence="1">
    <location>
        <begin position="59"/>
        <end position="91"/>
    </location>
</feature>
<evidence type="ECO:0000256" key="1">
    <source>
        <dbReference type="SAM" id="MobiDB-lite"/>
    </source>
</evidence>
<feature type="region of interest" description="Disordered" evidence="1">
    <location>
        <begin position="1"/>
        <end position="30"/>
    </location>
</feature>
<comment type="caution">
    <text evidence="2">The sequence shown here is derived from an EMBL/GenBank/DDBJ whole genome shotgun (WGS) entry which is preliminary data.</text>
</comment>